<dbReference type="Gene3D" id="1.10.20.10">
    <property type="entry name" value="Histone, subunit A"/>
    <property type="match status" value="1"/>
</dbReference>
<dbReference type="OrthoDB" id="9643750at2759"/>
<dbReference type="Proteomes" id="UP000011518">
    <property type="component" value="Unassembled WGS sequence"/>
</dbReference>
<dbReference type="AlphaFoldDB" id="L9KGD3"/>
<protein>
    <submittedName>
        <fullName evidence="2">Histone H2B</fullName>
    </submittedName>
</protein>
<keyword evidence="3" id="KW-1185">Reference proteome</keyword>
<reference evidence="3" key="2">
    <citation type="journal article" date="2013" name="Nat. Commun.">
        <title>Genome of the Chinese tree shrew.</title>
        <authorList>
            <person name="Fan Y."/>
            <person name="Huang Z.Y."/>
            <person name="Cao C.C."/>
            <person name="Chen C.S."/>
            <person name="Chen Y.X."/>
            <person name="Fan D.D."/>
            <person name="He J."/>
            <person name="Hou H.L."/>
            <person name="Hu L."/>
            <person name="Hu X.T."/>
            <person name="Jiang X.T."/>
            <person name="Lai R."/>
            <person name="Lang Y.S."/>
            <person name="Liang B."/>
            <person name="Liao S.G."/>
            <person name="Mu D."/>
            <person name="Ma Y.Y."/>
            <person name="Niu Y.Y."/>
            <person name="Sun X.Q."/>
            <person name="Xia J.Q."/>
            <person name="Xiao J."/>
            <person name="Xiong Z.Q."/>
            <person name="Xu L."/>
            <person name="Yang L."/>
            <person name="Zhang Y."/>
            <person name="Zhao W."/>
            <person name="Zhao X.D."/>
            <person name="Zheng Y.T."/>
            <person name="Zhou J.M."/>
            <person name="Zhu Y.B."/>
            <person name="Zhang G.J."/>
            <person name="Wang J."/>
            <person name="Yao Y.G."/>
        </authorList>
    </citation>
    <scope>NUCLEOTIDE SEQUENCE [LARGE SCALE GENOMIC DNA]</scope>
</reference>
<dbReference type="SUPFAM" id="SSF47113">
    <property type="entry name" value="Histone-fold"/>
    <property type="match status" value="1"/>
</dbReference>
<dbReference type="InterPro" id="IPR000558">
    <property type="entry name" value="Histone_H2B"/>
</dbReference>
<dbReference type="eggNOG" id="KOG1744">
    <property type="taxonomic scope" value="Eukaryota"/>
</dbReference>
<dbReference type="InterPro" id="IPR009072">
    <property type="entry name" value="Histone-fold"/>
</dbReference>
<sequence length="120" mass="14189">MYFICLNGLRFPRKKAEIYTKTKKKNDCANLAIGKKRKRRKDRRKKKEVYFSYMGKILKQTHPDFSGRSWVLDVLGSLDGCQLEWVSLEAFRLSLYNHRRAVTGREILEAIKQRASQKSF</sequence>
<organism evidence="2 3">
    <name type="scientific">Tupaia chinensis</name>
    <name type="common">Chinese tree shrew</name>
    <name type="synonym">Tupaia belangeri chinensis</name>
    <dbReference type="NCBI Taxonomy" id="246437"/>
    <lineage>
        <taxon>Eukaryota</taxon>
        <taxon>Metazoa</taxon>
        <taxon>Chordata</taxon>
        <taxon>Craniata</taxon>
        <taxon>Vertebrata</taxon>
        <taxon>Euteleostomi</taxon>
        <taxon>Mammalia</taxon>
        <taxon>Eutheria</taxon>
        <taxon>Euarchontoglires</taxon>
        <taxon>Scandentia</taxon>
        <taxon>Tupaiidae</taxon>
        <taxon>Tupaia</taxon>
    </lineage>
</organism>
<dbReference type="GO" id="GO:0046982">
    <property type="term" value="F:protein heterodimerization activity"/>
    <property type="evidence" value="ECO:0007669"/>
    <property type="project" value="InterPro"/>
</dbReference>
<comment type="similarity">
    <text evidence="1">Belongs to the histone H2B family.</text>
</comment>
<dbReference type="GO" id="GO:0000786">
    <property type="term" value="C:nucleosome"/>
    <property type="evidence" value="ECO:0007669"/>
    <property type="project" value="InterPro"/>
</dbReference>
<evidence type="ECO:0000256" key="1">
    <source>
        <dbReference type="ARBA" id="ARBA00006846"/>
    </source>
</evidence>
<dbReference type="SMART" id="SM00427">
    <property type="entry name" value="H2B"/>
    <property type="match status" value="1"/>
</dbReference>
<gene>
    <name evidence="2" type="ORF">TREES_T100001819</name>
</gene>
<name>L9KGD3_TUPCH</name>
<dbReference type="GO" id="GO:0003677">
    <property type="term" value="F:DNA binding"/>
    <property type="evidence" value="ECO:0007669"/>
    <property type="project" value="InterPro"/>
</dbReference>
<dbReference type="EMBL" id="KB320856">
    <property type="protein sequence ID" value="ELW61791.1"/>
    <property type="molecule type" value="Genomic_DNA"/>
</dbReference>
<evidence type="ECO:0000313" key="2">
    <source>
        <dbReference type="EMBL" id="ELW61791.1"/>
    </source>
</evidence>
<proteinExistence type="inferred from homology"/>
<dbReference type="PRINTS" id="PR00621">
    <property type="entry name" value="HISTONEH2B"/>
</dbReference>
<evidence type="ECO:0000313" key="3">
    <source>
        <dbReference type="Proteomes" id="UP000011518"/>
    </source>
</evidence>
<reference evidence="3" key="1">
    <citation type="submission" date="2012-07" db="EMBL/GenBank/DDBJ databases">
        <title>Genome of the Chinese tree shrew, a rising model animal genetically related to primates.</title>
        <authorList>
            <person name="Zhang G."/>
            <person name="Fan Y."/>
            <person name="Yao Y."/>
            <person name="Huang Z."/>
        </authorList>
    </citation>
    <scope>NUCLEOTIDE SEQUENCE [LARGE SCALE GENOMIC DNA]</scope>
</reference>
<dbReference type="KEGG" id="tup:102494088"/>
<dbReference type="GO" id="GO:0030527">
    <property type="term" value="F:structural constituent of chromatin"/>
    <property type="evidence" value="ECO:0007669"/>
    <property type="project" value="InterPro"/>
</dbReference>
<dbReference type="InParanoid" id="L9KGD3"/>
<accession>L9KGD3</accession>
<dbReference type="STRING" id="246437.L9KGD3"/>